<evidence type="ECO:0000256" key="2">
    <source>
        <dbReference type="ARBA" id="ARBA00022723"/>
    </source>
</evidence>
<dbReference type="GO" id="GO:0016787">
    <property type="term" value="F:hydrolase activity"/>
    <property type="evidence" value="ECO:0007669"/>
    <property type="project" value="UniProtKB-KW"/>
</dbReference>
<dbReference type="SMART" id="SM00849">
    <property type="entry name" value="Lactamase_B"/>
    <property type="match status" value="1"/>
</dbReference>
<dbReference type="CDD" id="cd06262">
    <property type="entry name" value="metallo-hydrolase-like_MBL-fold"/>
    <property type="match status" value="1"/>
</dbReference>
<dbReference type="PANTHER" id="PTHR46233:SF3">
    <property type="entry name" value="HYDROXYACYLGLUTATHIONE HYDROLASE GLOC"/>
    <property type="match status" value="1"/>
</dbReference>
<dbReference type="InterPro" id="IPR036866">
    <property type="entry name" value="RibonucZ/Hydroxyglut_hydro"/>
</dbReference>
<evidence type="ECO:0000313" key="8">
    <source>
        <dbReference type="Proteomes" id="UP000244180"/>
    </source>
</evidence>
<comment type="caution">
    <text evidence="7">The sequence shown here is derived from an EMBL/GenBank/DDBJ whole genome shotgun (WGS) entry which is preliminary data.</text>
</comment>
<dbReference type="SUPFAM" id="SSF56281">
    <property type="entry name" value="Metallo-hydrolase/oxidoreductase"/>
    <property type="match status" value="1"/>
</dbReference>
<feature type="domain" description="Metallo-beta-lactamase" evidence="6">
    <location>
        <begin position="14"/>
        <end position="192"/>
    </location>
</feature>
<organism evidence="7 8">
    <name type="scientific">Hydrogenibacillus schlegelii</name>
    <name type="common">Bacillus schlegelii</name>
    <dbReference type="NCBI Taxonomy" id="1484"/>
    <lineage>
        <taxon>Bacteria</taxon>
        <taxon>Bacillati</taxon>
        <taxon>Bacillota</taxon>
        <taxon>Bacilli</taxon>
        <taxon>Bacillales</taxon>
        <taxon>Bacillales Family X. Incertae Sedis</taxon>
        <taxon>Hydrogenibacillus</taxon>
    </lineage>
</organism>
<sequence>MNLRIERFVLGAIQENAYALFDDAHKEAVVIDPGADPEPLIEAVRGYRVAYLLLTHAHFDHIAGLEALKKATGAPILIHPQEAGWLRDPELNGSAFFPELTARVVAPNADRPVEDGAVLPFARRTLKVLHVPGHSPGSVAYLIDEVVFTGDALFAGGIGRTDLPGGDHAALLRSVREKLYPLPPETRVYPGHGPETTIGRERTSNPFVRG</sequence>
<dbReference type="GO" id="GO:0046872">
    <property type="term" value="F:metal ion binding"/>
    <property type="evidence" value="ECO:0007669"/>
    <property type="project" value="UniProtKB-KW"/>
</dbReference>
<evidence type="ECO:0000256" key="3">
    <source>
        <dbReference type="ARBA" id="ARBA00022801"/>
    </source>
</evidence>
<name>A0A2T5GCS0_HYDSH</name>
<keyword evidence="2" id="KW-0479">Metal-binding</keyword>
<reference evidence="7 8" key="1">
    <citation type="submission" date="2017-08" db="EMBL/GenBank/DDBJ databases">
        <title>Burning lignite coal seam in the remote Altai Mountains harbors a hydrogen-driven thermophilic microbial community.</title>
        <authorList>
            <person name="Kadnikov V.V."/>
            <person name="Mardanov A.V."/>
            <person name="Ivasenko D."/>
            <person name="Beletsky A.V."/>
            <person name="Karnachuk O.V."/>
            <person name="Ravin N.V."/>
        </authorList>
    </citation>
    <scope>NUCLEOTIDE SEQUENCE [LARGE SCALE GENOMIC DNA]</scope>
    <source>
        <strain evidence="7">AL33</strain>
    </source>
</reference>
<accession>A0A2T5GCS0</accession>
<dbReference type="InterPro" id="IPR001279">
    <property type="entry name" value="Metallo-B-lactamas"/>
</dbReference>
<feature type="region of interest" description="Disordered" evidence="5">
    <location>
        <begin position="183"/>
        <end position="210"/>
    </location>
</feature>
<dbReference type="EMBL" id="PEBV01000008">
    <property type="protein sequence ID" value="PTQ53984.1"/>
    <property type="molecule type" value="Genomic_DNA"/>
</dbReference>
<evidence type="ECO:0000256" key="4">
    <source>
        <dbReference type="ARBA" id="ARBA00022833"/>
    </source>
</evidence>
<dbReference type="PANTHER" id="PTHR46233">
    <property type="entry name" value="HYDROXYACYLGLUTATHIONE HYDROLASE GLOC"/>
    <property type="match status" value="1"/>
</dbReference>
<evidence type="ECO:0000259" key="6">
    <source>
        <dbReference type="SMART" id="SM00849"/>
    </source>
</evidence>
<keyword evidence="4" id="KW-0862">Zinc</keyword>
<dbReference type="AlphaFoldDB" id="A0A2T5GCS0"/>
<dbReference type="InterPro" id="IPR051453">
    <property type="entry name" value="MBL_Glyoxalase_II"/>
</dbReference>
<dbReference type="Proteomes" id="UP000244180">
    <property type="component" value="Unassembled WGS sequence"/>
</dbReference>
<protein>
    <submittedName>
        <fullName evidence="7">Hydroxyacylglutathione hydrolase</fullName>
    </submittedName>
</protein>
<evidence type="ECO:0000256" key="1">
    <source>
        <dbReference type="ARBA" id="ARBA00001947"/>
    </source>
</evidence>
<dbReference type="Pfam" id="PF00753">
    <property type="entry name" value="Lactamase_B"/>
    <property type="match status" value="1"/>
</dbReference>
<dbReference type="RefSeq" id="WP_272999905.1">
    <property type="nucleotide sequence ID" value="NZ_PEBV01000008.1"/>
</dbReference>
<evidence type="ECO:0000256" key="5">
    <source>
        <dbReference type="SAM" id="MobiDB-lite"/>
    </source>
</evidence>
<keyword evidence="3 7" id="KW-0378">Hydrolase</keyword>
<gene>
    <name evidence="7" type="ORF">HSCHL_1137</name>
</gene>
<dbReference type="Gene3D" id="3.60.15.10">
    <property type="entry name" value="Ribonuclease Z/Hydroxyacylglutathione hydrolase-like"/>
    <property type="match status" value="1"/>
</dbReference>
<proteinExistence type="predicted"/>
<evidence type="ECO:0000313" key="7">
    <source>
        <dbReference type="EMBL" id="PTQ53984.1"/>
    </source>
</evidence>
<comment type="cofactor">
    <cofactor evidence="1">
        <name>Zn(2+)</name>
        <dbReference type="ChEBI" id="CHEBI:29105"/>
    </cofactor>
</comment>